<dbReference type="Proteomes" id="UP000579281">
    <property type="component" value="Unassembled WGS sequence"/>
</dbReference>
<dbReference type="SUPFAM" id="SSF55383">
    <property type="entry name" value="Copper amine oxidase, domain N"/>
    <property type="match status" value="1"/>
</dbReference>
<gene>
    <name evidence="5" type="ORF">HNQ80_003682</name>
</gene>
<feature type="compositionally biased region" description="Basic and acidic residues" evidence="2">
    <location>
        <begin position="28"/>
        <end position="45"/>
    </location>
</feature>
<evidence type="ECO:0000256" key="2">
    <source>
        <dbReference type="SAM" id="MobiDB-lite"/>
    </source>
</evidence>
<evidence type="ECO:0000313" key="6">
    <source>
        <dbReference type="Proteomes" id="UP000579281"/>
    </source>
</evidence>
<feature type="coiled-coil region" evidence="1">
    <location>
        <begin position="76"/>
        <end position="173"/>
    </location>
</feature>
<proteinExistence type="predicted"/>
<feature type="region of interest" description="Disordered" evidence="2">
    <location>
        <begin position="312"/>
        <end position="356"/>
    </location>
</feature>
<feature type="domain" description="Copper amine oxidase-like N-terminal" evidence="4">
    <location>
        <begin position="187"/>
        <end position="289"/>
    </location>
</feature>
<dbReference type="Gene3D" id="3.30.457.10">
    <property type="entry name" value="Copper amine oxidase-like, N-terminal domain"/>
    <property type="match status" value="1"/>
</dbReference>
<dbReference type="InterPro" id="IPR012854">
    <property type="entry name" value="Cu_amine_oxidase-like_N"/>
</dbReference>
<feature type="region of interest" description="Disordered" evidence="2">
    <location>
        <begin position="24"/>
        <end position="51"/>
    </location>
</feature>
<reference evidence="5 6" key="1">
    <citation type="submission" date="2020-08" db="EMBL/GenBank/DDBJ databases">
        <title>Genomic Encyclopedia of Type Strains, Phase IV (KMG-IV): sequencing the most valuable type-strain genomes for metagenomic binning, comparative biology and taxonomic classification.</title>
        <authorList>
            <person name="Goeker M."/>
        </authorList>
    </citation>
    <scope>NUCLEOTIDE SEQUENCE [LARGE SCALE GENOMIC DNA]</scope>
    <source>
        <strain evidence="5 6">DSM 103526</strain>
    </source>
</reference>
<keyword evidence="6" id="KW-1185">Reference proteome</keyword>
<dbReference type="RefSeq" id="WP_184312056.1">
    <property type="nucleotide sequence ID" value="NZ_JACHEN010000025.1"/>
</dbReference>
<evidence type="ECO:0000256" key="1">
    <source>
        <dbReference type="SAM" id="Coils"/>
    </source>
</evidence>
<feature type="signal peptide" evidence="3">
    <location>
        <begin position="1"/>
        <end position="23"/>
    </location>
</feature>
<feature type="chain" id="PRO_5032344636" description="Copper amine oxidase-like N-terminal domain-containing protein" evidence="3">
    <location>
        <begin position="24"/>
        <end position="356"/>
    </location>
</feature>
<feature type="compositionally biased region" description="Acidic residues" evidence="2">
    <location>
        <begin position="328"/>
        <end position="340"/>
    </location>
</feature>
<evidence type="ECO:0000256" key="3">
    <source>
        <dbReference type="SAM" id="SignalP"/>
    </source>
</evidence>
<protein>
    <recommendedName>
        <fullName evidence="4">Copper amine oxidase-like N-terminal domain-containing protein</fullName>
    </recommendedName>
</protein>
<name>A0A841L570_9FIRM</name>
<organism evidence="5 6">
    <name type="scientific">Anaerosolibacter carboniphilus</name>
    <dbReference type="NCBI Taxonomy" id="1417629"/>
    <lineage>
        <taxon>Bacteria</taxon>
        <taxon>Bacillati</taxon>
        <taxon>Bacillota</taxon>
        <taxon>Clostridia</taxon>
        <taxon>Peptostreptococcales</taxon>
        <taxon>Thermotaleaceae</taxon>
        <taxon>Anaerosolibacter</taxon>
    </lineage>
</organism>
<comment type="caution">
    <text evidence="5">The sequence shown here is derived from an EMBL/GenBank/DDBJ whole genome shotgun (WGS) entry which is preliminary data.</text>
</comment>
<dbReference type="AlphaFoldDB" id="A0A841L570"/>
<accession>A0A841L570</accession>
<evidence type="ECO:0000259" key="4">
    <source>
        <dbReference type="Pfam" id="PF07833"/>
    </source>
</evidence>
<sequence length="356" mass="38848">MNWRKVVSLTVIAACMFSVPASAMAKGGKTEAPKEKVEKEVKVDSESTVEADESTVESTSETIKEKVKNIEWKAVKDALEADKDAIEASKEEVEGKLAELEAAYEAAKASGDEAAIKAAQEAVAAAKLEMTELKAEMNDIKGQMKEVIKNKYTQEELDALKQVAEEIQQAETDVEVIPVENIYSKKGNFKFDVPPVIKQGRTLIPVRAITEGLGAEVKWNGEAQEVTIEKDGVVIIFNLKTGIVLVNGEEKELDVRPGMINNRTMVPLRFIAETLGLNVEYDKETGVIDIEEGQTDDTDVENQEETVVTVEPDGTMDDDTTVTVEPSTDTDTDTDTDTEDATVANVEPVTDETTAQ</sequence>
<evidence type="ECO:0000313" key="5">
    <source>
        <dbReference type="EMBL" id="MBB6217559.1"/>
    </source>
</evidence>
<keyword evidence="1" id="KW-0175">Coiled coil</keyword>
<dbReference type="Pfam" id="PF07833">
    <property type="entry name" value="Cu_amine_oxidN1"/>
    <property type="match status" value="1"/>
</dbReference>
<dbReference type="InterPro" id="IPR036582">
    <property type="entry name" value="Mao_N_sf"/>
</dbReference>
<keyword evidence="3" id="KW-0732">Signal</keyword>
<dbReference type="EMBL" id="JACHEN010000025">
    <property type="protein sequence ID" value="MBB6217559.1"/>
    <property type="molecule type" value="Genomic_DNA"/>
</dbReference>